<dbReference type="GO" id="GO:0016052">
    <property type="term" value="P:carbohydrate catabolic process"/>
    <property type="evidence" value="ECO:0007669"/>
    <property type="project" value="TreeGrafter"/>
</dbReference>
<sequence>MKSLDELLSSNFIKNKLSQFKSSFAESTRLPELPGSDLAQMIDHTLLKPDATIAEITKLCDEAREYNFASVCVNPCWVETCFNQLKDSNVKVCTVIGFPLGANHTNTKVQEVETAIADGAEEVDMVINIGQLKSGNYEFVFNEIKKIADITKRNLVTLKVIIETCLLTDEEKIIASVISKEAGADFVKTSTGFSKGGATIYDVALMNFSVEGKIKVKASGGVRSKEDALKMIAAGASRIGTSSGVKIINGENGSSAY</sequence>
<evidence type="ECO:0000256" key="7">
    <source>
        <dbReference type="HAMAP-Rule" id="MF_00114"/>
    </source>
</evidence>
<evidence type="ECO:0000256" key="3">
    <source>
        <dbReference type="ARBA" id="ARBA00023239"/>
    </source>
</evidence>
<dbReference type="InterPro" id="IPR002915">
    <property type="entry name" value="DeoC/FbaB/LacD_aldolase"/>
</dbReference>
<dbReference type="GO" id="GO:0005737">
    <property type="term" value="C:cytoplasm"/>
    <property type="evidence" value="ECO:0007669"/>
    <property type="project" value="UniProtKB-SubCell"/>
</dbReference>
<comment type="subcellular location">
    <subcellularLocation>
        <location evidence="7">Cytoplasm</location>
    </subcellularLocation>
</comment>
<name>A0A7V3E781_9BACT</name>
<gene>
    <name evidence="7 8" type="primary">deoC</name>
    <name evidence="8" type="ORF">ENS31_05970</name>
</gene>
<dbReference type="GO" id="GO:0009264">
    <property type="term" value="P:deoxyribonucleotide catabolic process"/>
    <property type="evidence" value="ECO:0007669"/>
    <property type="project" value="UniProtKB-UniRule"/>
</dbReference>
<evidence type="ECO:0000256" key="4">
    <source>
        <dbReference type="ARBA" id="ARBA00023270"/>
    </source>
</evidence>
<dbReference type="GO" id="GO:0004139">
    <property type="term" value="F:deoxyribose-phosphate aldolase activity"/>
    <property type="evidence" value="ECO:0007669"/>
    <property type="project" value="UniProtKB-UniRule"/>
</dbReference>
<accession>A0A7V3E781</accession>
<dbReference type="PANTHER" id="PTHR10889">
    <property type="entry name" value="DEOXYRIBOSE-PHOSPHATE ALDOLASE"/>
    <property type="match status" value="1"/>
</dbReference>
<feature type="active site" description="Proton donor/acceptor" evidence="7">
    <location>
        <position position="217"/>
    </location>
</feature>
<dbReference type="GO" id="GO:0006018">
    <property type="term" value="P:2-deoxyribose 1-phosphate catabolic process"/>
    <property type="evidence" value="ECO:0007669"/>
    <property type="project" value="UniProtKB-UniRule"/>
</dbReference>
<dbReference type="SUPFAM" id="SSF51569">
    <property type="entry name" value="Aldolase"/>
    <property type="match status" value="1"/>
</dbReference>
<feature type="active site" description="Schiff-base intermediate with acetaldehyde" evidence="7">
    <location>
        <position position="188"/>
    </location>
</feature>
<evidence type="ECO:0000256" key="6">
    <source>
        <dbReference type="ARBA" id="ARBA00056337"/>
    </source>
</evidence>
<dbReference type="FunFam" id="3.20.20.70:FF:000044">
    <property type="entry name" value="Deoxyribose-phosphate aldolase"/>
    <property type="match status" value="1"/>
</dbReference>
<dbReference type="InterPro" id="IPR013785">
    <property type="entry name" value="Aldolase_TIM"/>
</dbReference>
<keyword evidence="4 7" id="KW-0704">Schiff base</keyword>
<dbReference type="EC" id="4.1.2.4" evidence="7"/>
<evidence type="ECO:0000313" key="8">
    <source>
        <dbReference type="EMBL" id="HFI91067.1"/>
    </source>
</evidence>
<feature type="active site" description="Proton donor/acceptor" evidence="7">
    <location>
        <position position="124"/>
    </location>
</feature>
<comment type="function">
    <text evidence="6 7">Catalyzes a reversible aldol reaction between acetaldehyde and D-glyceraldehyde 3-phosphate to generate 2-deoxy-D-ribose 5-phosphate.</text>
</comment>
<comment type="caution">
    <text evidence="8">The sequence shown here is derived from an EMBL/GenBank/DDBJ whole genome shotgun (WGS) entry which is preliminary data.</text>
</comment>
<organism evidence="8">
    <name type="scientific">Ignavibacterium album</name>
    <dbReference type="NCBI Taxonomy" id="591197"/>
    <lineage>
        <taxon>Bacteria</taxon>
        <taxon>Pseudomonadati</taxon>
        <taxon>Ignavibacteriota</taxon>
        <taxon>Ignavibacteria</taxon>
        <taxon>Ignavibacteriales</taxon>
        <taxon>Ignavibacteriaceae</taxon>
        <taxon>Ignavibacterium</taxon>
    </lineage>
</organism>
<comment type="pathway">
    <text evidence="7">Carbohydrate degradation; 2-deoxy-D-ribose 1-phosphate degradation; D-glyceraldehyde 3-phosphate and acetaldehyde from 2-deoxy-alpha-D-ribose 1-phosphate: step 2/2.</text>
</comment>
<protein>
    <recommendedName>
        <fullName evidence="7">Deoxyribose-phosphate aldolase</fullName>
        <shortName evidence="7">DERA</shortName>
        <ecNumber evidence="7">4.1.2.4</ecNumber>
    </recommendedName>
    <alternativeName>
        <fullName evidence="7">2-deoxy-D-ribose 5-phosphate aldolase</fullName>
    </alternativeName>
    <alternativeName>
        <fullName evidence="7">Phosphodeoxyriboaldolase</fullName>
        <shortName evidence="7">Deoxyriboaldolase</shortName>
    </alternativeName>
</protein>
<dbReference type="Pfam" id="PF01791">
    <property type="entry name" value="DeoC"/>
    <property type="match status" value="1"/>
</dbReference>
<dbReference type="InterPro" id="IPR028581">
    <property type="entry name" value="DeoC_typeI"/>
</dbReference>
<dbReference type="UniPathway" id="UPA00002">
    <property type="reaction ID" value="UER00468"/>
</dbReference>
<evidence type="ECO:0000256" key="2">
    <source>
        <dbReference type="ARBA" id="ARBA00022490"/>
    </source>
</evidence>
<comment type="similarity">
    <text evidence="1 7">Belongs to the DeoC/FbaB aldolase family. DeoC type 1 subfamily.</text>
</comment>
<dbReference type="PANTHER" id="PTHR10889:SF1">
    <property type="entry name" value="DEOXYRIBOSE-PHOSPHATE ALDOLASE"/>
    <property type="match status" value="1"/>
</dbReference>
<dbReference type="NCBIfam" id="TIGR00126">
    <property type="entry name" value="deoC"/>
    <property type="match status" value="1"/>
</dbReference>
<reference evidence="8" key="1">
    <citation type="journal article" date="2020" name="mSystems">
        <title>Genome- and Community-Level Interaction Insights into Carbon Utilization and Element Cycling Functions of Hydrothermarchaeota in Hydrothermal Sediment.</title>
        <authorList>
            <person name="Zhou Z."/>
            <person name="Liu Y."/>
            <person name="Xu W."/>
            <person name="Pan J."/>
            <person name="Luo Z.H."/>
            <person name="Li M."/>
        </authorList>
    </citation>
    <scope>NUCLEOTIDE SEQUENCE [LARGE SCALE GENOMIC DNA]</scope>
    <source>
        <strain evidence="8">SpSt-479</strain>
    </source>
</reference>
<dbReference type="SMART" id="SM01133">
    <property type="entry name" value="DeoC"/>
    <property type="match status" value="1"/>
</dbReference>
<comment type="catalytic activity">
    <reaction evidence="5 7">
        <text>2-deoxy-D-ribose 5-phosphate = D-glyceraldehyde 3-phosphate + acetaldehyde</text>
        <dbReference type="Rhea" id="RHEA:12821"/>
        <dbReference type="ChEBI" id="CHEBI:15343"/>
        <dbReference type="ChEBI" id="CHEBI:59776"/>
        <dbReference type="ChEBI" id="CHEBI:62877"/>
        <dbReference type="EC" id="4.1.2.4"/>
    </reaction>
</comment>
<dbReference type="Gene3D" id="3.20.20.70">
    <property type="entry name" value="Aldolase class I"/>
    <property type="match status" value="1"/>
</dbReference>
<dbReference type="PIRSF" id="PIRSF001357">
    <property type="entry name" value="DeoC"/>
    <property type="match status" value="1"/>
</dbReference>
<dbReference type="CDD" id="cd00959">
    <property type="entry name" value="DeoC"/>
    <property type="match status" value="1"/>
</dbReference>
<evidence type="ECO:0000256" key="1">
    <source>
        <dbReference type="ARBA" id="ARBA00010936"/>
    </source>
</evidence>
<evidence type="ECO:0000256" key="5">
    <source>
        <dbReference type="ARBA" id="ARBA00048791"/>
    </source>
</evidence>
<dbReference type="EMBL" id="DSUJ01000008">
    <property type="protein sequence ID" value="HFI91067.1"/>
    <property type="molecule type" value="Genomic_DNA"/>
</dbReference>
<dbReference type="AlphaFoldDB" id="A0A7V3E781"/>
<proteinExistence type="inferred from homology"/>
<dbReference type="HAMAP" id="MF_00114">
    <property type="entry name" value="DeoC_type1"/>
    <property type="match status" value="1"/>
</dbReference>
<keyword evidence="2 7" id="KW-0963">Cytoplasm</keyword>
<keyword evidence="3 7" id="KW-0456">Lyase</keyword>
<dbReference type="InterPro" id="IPR011343">
    <property type="entry name" value="DeoC"/>
</dbReference>